<reference evidence="3" key="1">
    <citation type="submission" date="2021-03" db="EMBL/GenBank/DDBJ databases">
        <authorList>
            <person name="Tagirdzhanova G."/>
        </authorList>
    </citation>
    <scope>NUCLEOTIDE SEQUENCE</scope>
</reference>
<feature type="compositionally biased region" description="Polar residues" evidence="2">
    <location>
        <begin position="50"/>
        <end position="74"/>
    </location>
</feature>
<comment type="similarity">
    <text evidence="1">Belongs to the PPP4R2 family.</text>
</comment>
<comment type="caution">
    <text evidence="3">The sequence shown here is derived from an EMBL/GenBank/DDBJ whole genome shotgun (WGS) entry which is preliminary data.</text>
</comment>
<dbReference type="GO" id="GO:0005634">
    <property type="term" value="C:nucleus"/>
    <property type="evidence" value="ECO:0007669"/>
    <property type="project" value="TreeGrafter"/>
</dbReference>
<protein>
    <submittedName>
        <fullName evidence="3">Uncharacterized protein</fullName>
    </submittedName>
</protein>
<dbReference type="InterPro" id="IPR015267">
    <property type="entry name" value="PPP4R2"/>
</dbReference>
<evidence type="ECO:0000313" key="4">
    <source>
        <dbReference type="Proteomes" id="UP000664169"/>
    </source>
</evidence>
<accession>A0A8H3IMQ3</accession>
<dbReference type="Proteomes" id="UP000664169">
    <property type="component" value="Unassembled WGS sequence"/>
</dbReference>
<organism evidence="3 4">
    <name type="scientific">Gomphillus americanus</name>
    <dbReference type="NCBI Taxonomy" id="1940652"/>
    <lineage>
        <taxon>Eukaryota</taxon>
        <taxon>Fungi</taxon>
        <taxon>Dikarya</taxon>
        <taxon>Ascomycota</taxon>
        <taxon>Pezizomycotina</taxon>
        <taxon>Lecanoromycetes</taxon>
        <taxon>OSLEUM clade</taxon>
        <taxon>Ostropomycetidae</taxon>
        <taxon>Ostropales</taxon>
        <taxon>Graphidaceae</taxon>
        <taxon>Gomphilloideae</taxon>
        <taxon>Gomphillus</taxon>
    </lineage>
</organism>
<dbReference type="AlphaFoldDB" id="A0A8H3IMQ3"/>
<dbReference type="OrthoDB" id="341898at2759"/>
<sequence>MALDDAIKLLDVAALNGEIDNLKWSELLDSVLLRLDDIVKTTFPIPTVPSSPKFTQLTPNSSSIDPISSQQTGVGSDKASSMPADDQQVSQSGGALPAALQAFYESIKSNLVNTFAAKPPYTIQRLAELLLVPTEHYRTLPAFLRALDRVVSVSSTADMFPLPYTALDSNGTFGSSPDDFNGAALSKIPWLKDEKQEWLRDSADMLGIDDRVTGASTDLRTESTALIDGPNGAGSIETVTVAVNGVGRLSGQPGAHPDSSTANNVKEDSDNMVDSQGAIAAEGSSIEEVPYPRGPDEIGIQDMGPQKTFPANGDGPTDSIQAAERAVGRPGEGQRISTEINDLEEKVDADSMSLTEEDEKVNESEVMS</sequence>
<feature type="region of interest" description="Disordered" evidence="2">
    <location>
        <begin position="287"/>
        <end position="368"/>
    </location>
</feature>
<dbReference type="GO" id="GO:0030289">
    <property type="term" value="C:protein phosphatase 4 complex"/>
    <property type="evidence" value="ECO:0007669"/>
    <property type="project" value="InterPro"/>
</dbReference>
<proteinExistence type="inferred from homology"/>
<dbReference type="PANTHER" id="PTHR16487">
    <property type="entry name" value="PPP4R2-RELATED PROTEIN"/>
    <property type="match status" value="1"/>
</dbReference>
<evidence type="ECO:0000313" key="3">
    <source>
        <dbReference type="EMBL" id="CAF9926635.1"/>
    </source>
</evidence>
<evidence type="ECO:0000256" key="2">
    <source>
        <dbReference type="SAM" id="MobiDB-lite"/>
    </source>
</evidence>
<feature type="region of interest" description="Disordered" evidence="2">
    <location>
        <begin position="50"/>
        <end position="91"/>
    </location>
</feature>
<evidence type="ECO:0000256" key="1">
    <source>
        <dbReference type="ARBA" id="ARBA00009207"/>
    </source>
</evidence>
<name>A0A8H3IMQ3_9LECA</name>
<dbReference type="Pfam" id="PF09184">
    <property type="entry name" value="PPP4R2"/>
    <property type="match status" value="1"/>
</dbReference>
<dbReference type="EMBL" id="CAJPDQ010000025">
    <property type="protein sequence ID" value="CAF9926635.1"/>
    <property type="molecule type" value="Genomic_DNA"/>
</dbReference>
<gene>
    <name evidence="3" type="ORF">GOMPHAMPRED_004196</name>
</gene>
<dbReference type="GO" id="GO:0019888">
    <property type="term" value="F:protein phosphatase regulator activity"/>
    <property type="evidence" value="ECO:0007669"/>
    <property type="project" value="InterPro"/>
</dbReference>
<dbReference type="PANTHER" id="PTHR16487:SF0">
    <property type="entry name" value="PROTEIN PHOSPHATASE 4 REGULATORY SUBUNIT 2-RELATED"/>
    <property type="match status" value="1"/>
</dbReference>
<dbReference type="GO" id="GO:0005737">
    <property type="term" value="C:cytoplasm"/>
    <property type="evidence" value="ECO:0007669"/>
    <property type="project" value="TreeGrafter"/>
</dbReference>
<keyword evidence="4" id="KW-1185">Reference proteome</keyword>